<keyword evidence="3" id="KW-1185">Reference proteome</keyword>
<evidence type="ECO:0000259" key="1">
    <source>
        <dbReference type="Pfam" id="PF05699"/>
    </source>
</evidence>
<name>A0A0B2UT76_TOXCA</name>
<dbReference type="OrthoDB" id="10057873at2759"/>
<organism evidence="2 3">
    <name type="scientific">Toxocara canis</name>
    <name type="common">Canine roundworm</name>
    <dbReference type="NCBI Taxonomy" id="6265"/>
    <lineage>
        <taxon>Eukaryota</taxon>
        <taxon>Metazoa</taxon>
        <taxon>Ecdysozoa</taxon>
        <taxon>Nematoda</taxon>
        <taxon>Chromadorea</taxon>
        <taxon>Rhabditida</taxon>
        <taxon>Spirurina</taxon>
        <taxon>Ascaridomorpha</taxon>
        <taxon>Ascaridoidea</taxon>
        <taxon>Toxocaridae</taxon>
        <taxon>Toxocara</taxon>
    </lineage>
</organism>
<dbReference type="GO" id="GO:0046983">
    <property type="term" value="F:protein dimerization activity"/>
    <property type="evidence" value="ECO:0007669"/>
    <property type="project" value="InterPro"/>
</dbReference>
<evidence type="ECO:0000313" key="3">
    <source>
        <dbReference type="Proteomes" id="UP000031036"/>
    </source>
</evidence>
<dbReference type="AlphaFoldDB" id="A0A0B2UT76"/>
<accession>A0A0B2UT76</accession>
<gene>
    <name evidence="2" type="ORF">Tcan_12811</name>
</gene>
<dbReference type="InterPro" id="IPR008906">
    <property type="entry name" value="HATC_C_dom"/>
</dbReference>
<reference evidence="2 3" key="1">
    <citation type="submission" date="2014-11" db="EMBL/GenBank/DDBJ databases">
        <title>Genetic blueprint of the zoonotic pathogen Toxocara canis.</title>
        <authorList>
            <person name="Zhu X.-Q."/>
            <person name="Korhonen P.K."/>
            <person name="Cai H."/>
            <person name="Young N.D."/>
            <person name="Nejsum P."/>
            <person name="von Samson-Himmelstjerna G."/>
            <person name="Boag P.R."/>
            <person name="Tan P."/>
            <person name="Li Q."/>
            <person name="Min J."/>
            <person name="Yang Y."/>
            <person name="Wang X."/>
            <person name="Fang X."/>
            <person name="Hall R.S."/>
            <person name="Hofmann A."/>
            <person name="Sternberg P.W."/>
            <person name="Jex A.R."/>
            <person name="Gasser R.B."/>
        </authorList>
    </citation>
    <scope>NUCLEOTIDE SEQUENCE [LARGE SCALE GENOMIC DNA]</scope>
    <source>
        <strain evidence="2">PN_DK_2014</strain>
    </source>
</reference>
<evidence type="ECO:0000313" key="2">
    <source>
        <dbReference type="EMBL" id="KHN72444.1"/>
    </source>
</evidence>
<proteinExistence type="predicted"/>
<dbReference type="Proteomes" id="UP000031036">
    <property type="component" value="Unassembled WGS sequence"/>
</dbReference>
<dbReference type="Pfam" id="PF05699">
    <property type="entry name" value="Dimer_Tnp_hAT"/>
    <property type="match status" value="1"/>
</dbReference>
<dbReference type="InterPro" id="IPR012337">
    <property type="entry name" value="RNaseH-like_sf"/>
</dbReference>
<dbReference type="SUPFAM" id="SSF53098">
    <property type="entry name" value="Ribonuclease H-like"/>
    <property type="match status" value="1"/>
</dbReference>
<comment type="caution">
    <text evidence="2">The sequence shown here is derived from an EMBL/GenBank/DDBJ whole genome shotgun (WGS) entry which is preliminary data.</text>
</comment>
<protein>
    <recommendedName>
        <fullName evidence="1">HAT C-terminal dimerisation domain-containing protein</fullName>
    </recommendedName>
</protein>
<feature type="domain" description="HAT C-terminal dimerisation" evidence="1">
    <location>
        <begin position="187"/>
        <end position="254"/>
    </location>
</feature>
<dbReference type="EMBL" id="JPKZ01003252">
    <property type="protein sequence ID" value="KHN72444.1"/>
    <property type="molecule type" value="Genomic_DNA"/>
</dbReference>
<sequence>MRSIKTQLDSLEAHEDSTVANVARCVNKEFKRRVAKVIDPNSPDFDPIYAVATVLDPNNACLLDLGLKEVAETALPSMAGVEGENANSLVAVDTLAEPLDHPMMLTAKFGDYAKIILQQKKNMANAVGSDSLKCAITNYVASVFYEPPYSPVNPIAYWETEKKANAVGSDSLNCTITTYVASVFYEPPDSPVNPIAYWETEKKVHRSLKAVALRVLSIPASSAPVERVFSQAGIITGGRRLRMEQADVTPTLFVKGACCASTKELHQFNDTVWSAAISSFLEISSAALRLAENTSGRTTTPSNSKSNLLAETRKCELPCACQAEHDELWQQALAISARLIDTGIDEITAAFVSLCCNASYVS</sequence>